<dbReference type="PROSITE" id="PS50206">
    <property type="entry name" value="RHODANESE_3"/>
    <property type="match status" value="1"/>
</dbReference>
<evidence type="ECO:0000313" key="2">
    <source>
        <dbReference type="EMBL" id="VAX20494.1"/>
    </source>
</evidence>
<dbReference type="SUPFAM" id="SSF52821">
    <property type="entry name" value="Rhodanese/Cell cycle control phosphatase"/>
    <property type="match status" value="1"/>
</dbReference>
<name>A0A3B1C956_9ZZZZ</name>
<reference evidence="2" key="1">
    <citation type="submission" date="2018-06" db="EMBL/GenBank/DDBJ databases">
        <authorList>
            <person name="Zhirakovskaya E."/>
        </authorList>
    </citation>
    <scope>NUCLEOTIDE SEQUENCE</scope>
</reference>
<dbReference type="InterPro" id="IPR001763">
    <property type="entry name" value="Rhodanese-like_dom"/>
</dbReference>
<evidence type="ECO:0000259" key="1">
    <source>
        <dbReference type="PROSITE" id="PS50206"/>
    </source>
</evidence>
<feature type="non-terminal residue" evidence="2">
    <location>
        <position position="1"/>
    </location>
</feature>
<accession>A0A3B1C956</accession>
<proteinExistence type="predicted"/>
<protein>
    <recommendedName>
        <fullName evidence="1">Rhodanese domain-containing protein</fullName>
    </recommendedName>
</protein>
<feature type="domain" description="Rhodanese" evidence="1">
    <location>
        <begin position="4"/>
        <end position="41"/>
    </location>
</feature>
<dbReference type="Gene3D" id="3.40.250.10">
    <property type="entry name" value="Rhodanese-like domain"/>
    <property type="match status" value="1"/>
</dbReference>
<dbReference type="EMBL" id="UOGA01000179">
    <property type="protein sequence ID" value="VAX20494.1"/>
    <property type="molecule type" value="Genomic_DNA"/>
</dbReference>
<sequence length="45" mass="4932">RGPHCVLAFDAVAAMRDKGFNAKRLENGFPEWKRAGRPVETGGDC</sequence>
<organism evidence="2">
    <name type="scientific">hydrothermal vent metagenome</name>
    <dbReference type="NCBI Taxonomy" id="652676"/>
    <lineage>
        <taxon>unclassified sequences</taxon>
        <taxon>metagenomes</taxon>
        <taxon>ecological metagenomes</taxon>
    </lineage>
</organism>
<gene>
    <name evidence="2" type="ORF">MNBD_NITROSPINAE04-466</name>
</gene>
<dbReference type="InterPro" id="IPR036873">
    <property type="entry name" value="Rhodanese-like_dom_sf"/>
</dbReference>
<dbReference type="AlphaFoldDB" id="A0A3B1C956"/>